<comment type="domain">
    <text evidence="7">The PPIase activity resides only in the second parvulin domain. The N-terminal region and the C-terminal tail are necessary and sufficient for the chaperone activity of SurA. The PPIase activity is dispensable for SurA to function as a chaperone. The N-terminal region and the C-terminal tail are also required for porin recognition.</text>
</comment>
<keyword evidence="11" id="KW-1185">Reference proteome</keyword>
<dbReference type="InterPro" id="IPR000297">
    <property type="entry name" value="PPIase_PpiC"/>
</dbReference>
<evidence type="ECO:0000259" key="9">
    <source>
        <dbReference type="PROSITE" id="PS50198"/>
    </source>
</evidence>
<dbReference type="Pfam" id="PF09312">
    <property type="entry name" value="SurA_N"/>
    <property type="match status" value="1"/>
</dbReference>
<sequence length="501" mass="54451">MNNDMMAFQSNADRLATGVAPARRLGAMTKALVALAVGAVLVPAVYAQQPQQKGAPLKGIFSKPDSSPSQPLLQGTLPGPTVAGTPRSQLVDEVVAVVNTDVITRRELLNRADLVERTFRAQNRQLPPRADLLGEVLEQLILERVQAQTAKESGIRVSDADVDRAVESVAQRNNLSVPQLKSKLTESGMAYDKYRDDLRQEILLARLREREVDSKVQVYDGEIDNYLAQQGGGATAAGEQEYNVSQILVPVAEDATADQKAAARSKAESLLKQAQGGADFAKLARENSGAQDAAQGGELGLRPIGRLPAVFANAVVDLKAGQVASQVIESPAGYHVIKLVEKRAPTTAIATKVQQTQVRHILIKTGATMSADDARRQLAGLRDRIVHGYDFADAARRFSQDGSASAGGELGWVSPGQLVPEFEQAMNLLKPGEVSQPVQSQFGVHLIQVEGRREAEVPVDRQRDYARSVIREQKVQAAYEDWLRELRDGAHVEYRVNRQQQ</sequence>
<dbReference type="SUPFAM" id="SSF54534">
    <property type="entry name" value="FKBP-like"/>
    <property type="match status" value="2"/>
</dbReference>
<evidence type="ECO:0000256" key="2">
    <source>
        <dbReference type="ARBA" id="ARBA00022737"/>
    </source>
</evidence>
<evidence type="ECO:0000313" key="11">
    <source>
        <dbReference type="Proteomes" id="UP001189757"/>
    </source>
</evidence>
<gene>
    <name evidence="7 10" type="primary">surA</name>
    <name evidence="10" type="ORF">LMG18101_02442</name>
</gene>
<evidence type="ECO:0000256" key="7">
    <source>
        <dbReference type="HAMAP-Rule" id="MF_01183"/>
    </source>
</evidence>
<evidence type="ECO:0000256" key="4">
    <source>
        <dbReference type="ARBA" id="ARBA00023110"/>
    </source>
</evidence>
<keyword evidence="1 7" id="KW-0732">Signal</keyword>
<evidence type="ECO:0000256" key="6">
    <source>
        <dbReference type="ARBA" id="ARBA00023235"/>
    </source>
</evidence>
<dbReference type="PANTHER" id="PTHR47637:SF1">
    <property type="entry name" value="CHAPERONE SURA"/>
    <property type="match status" value="1"/>
</dbReference>
<name>A0ABM9K4X4_9RALS</name>
<protein>
    <recommendedName>
        <fullName evidence="7">Chaperone SurA</fullName>
    </recommendedName>
    <alternativeName>
        <fullName evidence="7">Peptidyl-prolyl cis-trans isomerase SurA</fullName>
        <shortName evidence="7">PPIase SurA</shortName>
        <ecNumber evidence="7">5.2.1.8</ecNumber>
    </alternativeName>
    <alternativeName>
        <fullName evidence="7">Rotamase SurA</fullName>
    </alternativeName>
</protein>
<accession>A0ABM9K4X4</accession>
<dbReference type="Gene3D" id="1.10.4030.10">
    <property type="entry name" value="Porin chaperone SurA, peptide-binding domain"/>
    <property type="match status" value="1"/>
</dbReference>
<dbReference type="EC" id="5.2.1.8" evidence="7"/>
<dbReference type="InterPro" id="IPR023058">
    <property type="entry name" value="PPIase_PpiC_CS"/>
</dbReference>
<feature type="compositionally biased region" description="Polar residues" evidence="8">
    <location>
        <begin position="64"/>
        <end position="73"/>
    </location>
</feature>
<keyword evidence="4 7" id="KW-0697">Rotamase</keyword>
<keyword evidence="3 7" id="KW-0574">Periplasm</keyword>
<dbReference type="GO" id="GO:0003755">
    <property type="term" value="F:peptidyl-prolyl cis-trans isomerase activity"/>
    <property type="evidence" value="ECO:0007669"/>
    <property type="project" value="UniProtKB-EC"/>
</dbReference>
<dbReference type="InterPro" id="IPR015391">
    <property type="entry name" value="SurA_N"/>
</dbReference>
<evidence type="ECO:0000256" key="5">
    <source>
        <dbReference type="ARBA" id="ARBA00023186"/>
    </source>
</evidence>
<evidence type="ECO:0000256" key="3">
    <source>
        <dbReference type="ARBA" id="ARBA00022764"/>
    </source>
</evidence>
<dbReference type="InterPro" id="IPR023034">
    <property type="entry name" value="PPIase_SurA"/>
</dbReference>
<feature type="domain" description="PpiC" evidence="9">
    <location>
        <begin position="353"/>
        <end position="451"/>
    </location>
</feature>
<dbReference type="HAMAP" id="MF_01183">
    <property type="entry name" value="Chaperone_SurA"/>
    <property type="match status" value="1"/>
</dbReference>
<comment type="caution">
    <text evidence="10">The sequence shown here is derived from an EMBL/GenBank/DDBJ whole genome shotgun (WGS) entry which is preliminary data.</text>
</comment>
<comment type="catalytic activity">
    <reaction evidence="7">
        <text>[protein]-peptidylproline (omega=180) = [protein]-peptidylproline (omega=0)</text>
        <dbReference type="Rhea" id="RHEA:16237"/>
        <dbReference type="Rhea" id="RHEA-COMP:10747"/>
        <dbReference type="Rhea" id="RHEA-COMP:10748"/>
        <dbReference type="ChEBI" id="CHEBI:83833"/>
        <dbReference type="ChEBI" id="CHEBI:83834"/>
        <dbReference type="EC" id="5.2.1.8"/>
    </reaction>
</comment>
<proteinExistence type="inferred from homology"/>
<keyword evidence="5 7" id="KW-0143">Chaperone</keyword>
<organism evidence="10 11">
    <name type="scientific">Ralstonia flaminis</name>
    <dbReference type="NCBI Taxonomy" id="3058597"/>
    <lineage>
        <taxon>Bacteria</taxon>
        <taxon>Pseudomonadati</taxon>
        <taxon>Pseudomonadota</taxon>
        <taxon>Betaproteobacteria</taxon>
        <taxon>Burkholderiales</taxon>
        <taxon>Burkholderiaceae</taxon>
        <taxon>Ralstonia</taxon>
    </lineage>
</organism>
<keyword evidence="2 7" id="KW-0677">Repeat</keyword>
<dbReference type="Gene3D" id="3.10.50.40">
    <property type="match status" value="2"/>
</dbReference>
<dbReference type="InterPro" id="IPR027304">
    <property type="entry name" value="Trigger_fact/SurA_dom_sf"/>
</dbReference>
<feature type="region of interest" description="Disordered" evidence="8">
    <location>
        <begin position="55"/>
        <end position="85"/>
    </location>
</feature>
<comment type="subcellular location">
    <subcellularLocation>
        <location evidence="7">Periplasm</location>
    </subcellularLocation>
    <text evidence="7">Is capable of associating with the outer membrane.</text>
</comment>
<dbReference type="Pfam" id="PF00639">
    <property type="entry name" value="Rotamase"/>
    <property type="match status" value="1"/>
</dbReference>
<comment type="function">
    <text evidence="7">Chaperone involved in the correct folding and assembly of outer membrane proteins. Recognizes specific patterns of aromatic residues and the orientation of their side chains, which are found more frequently in integral outer membrane proteins. May act in both early periplasmic and late outer membrane-associated steps of protein maturation.</text>
</comment>
<reference evidence="10 11" key="1">
    <citation type="submission" date="2023-07" db="EMBL/GenBank/DDBJ databases">
        <authorList>
            <person name="Peeters C."/>
        </authorList>
    </citation>
    <scope>NUCLEOTIDE SEQUENCE [LARGE SCALE GENOMIC DNA]</scope>
    <source>
        <strain evidence="10 11">LMG 18101</strain>
    </source>
</reference>
<dbReference type="InterPro" id="IPR046357">
    <property type="entry name" value="PPIase_dom_sf"/>
</dbReference>
<dbReference type="PROSITE" id="PS50198">
    <property type="entry name" value="PPIC_PPIASE_2"/>
    <property type="match status" value="2"/>
</dbReference>
<dbReference type="PANTHER" id="PTHR47637">
    <property type="entry name" value="CHAPERONE SURA"/>
    <property type="match status" value="1"/>
</dbReference>
<dbReference type="EMBL" id="CATZLL010000006">
    <property type="protein sequence ID" value="CAJ0814991.1"/>
    <property type="molecule type" value="Genomic_DNA"/>
</dbReference>
<feature type="domain" description="PpiC" evidence="9">
    <location>
        <begin position="239"/>
        <end position="341"/>
    </location>
</feature>
<evidence type="ECO:0000256" key="8">
    <source>
        <dbReference type="SAM" id="MobiDB-lite"/>
    </source>
</evidence>
<evidence type="ECO:0000256" key="1">
    <source>
        <dbReference type="ARBA" id="ARBA00022729"/>
    </source>
</evidence>
<keyword evidence="6 7" id="KW-0413">Isomerase</keyword>
<dbReference type="Proteomes" id="UP001189757">
    <property type="component" value="Unassembled WGS sequence"/>
</dbReference>
<evidence type="ECO:0000313" key="10">
    <source>
        <dbReference type="EMBL" id="CAJ0814991.1"/>
    </source>
</evidence>
<dbReference type="PROSITE" id="PS01096">
    <property type="entry name" value="PPIC_PPIASE_1"/>
    <property type="match status" value="1"/>
</dbReference>
<dbReference type="Pfam" id="PF13616">
    <property type="entry name" value="Rotamase_3"/>
    <property type="match status" value="1"/>
</dbReference>
<dbReference type="InterPro" id="IPR050280">
    <property type="entry name" value="OMP_Chaperone_SurA"/>
</dbReference>
<dbReference type="SUPFAM" id="SSF109998">
    <property type="entry name" value="Triger factor/SurA peptide-binding domain-like"/>
    <property type="match status" value="1"/>
</dbReference>